<evidence type="ECO:0000256" key="1">
    <source>
        <dbReference type="SAM" id="MobiDB-lite"/>
    </source>
</evidence>
<keyword evidence="3" id="KW-1185">Reference proteome</keyword>
<gene>
    <name evidence="2" type="ORF">CAUJ_LOCUS12720</name>
</gene>
<evidence type="ECO:0000313" key="3">
    <source>
        <dbReference type="Proteomes" id="UP000835052"/>
    </source>
</evidence>
<comment type="caution">
    <text evidence="2">The sequence shown here is derived from an EMBL/GenBank/DDBJ whole genome shotgun (WGS) entry which is preliminary data.</text>
</comment>
<dbReference type="EMBL" id="CAJGYM010000079">
    <property type="protein sequence ID" value="CAD6196808.1"/>
    <property type="molecule type" value="Genomic_DNA"/>
</dbReference>
<sequence length="430" mass="48497">MFAIAHDTILRDSLAGLLQLASERVFSTYRPPPVSGNLVVGIEDVGEGNLRFAVRYFLANAEKNIKLFVVKRHWTEAEEARFEELVRTEYRRAHDLNQKAIDRINKLPDCEWKSERLEQLSEWKTIPTISHTLLTLNDNLKSEIDALVRIAHCTISEDSASLTSKPPVLHWTADPLEGEVQFIVQFTFPLVGPDQTTYREICRSLKPHADSTYEWIGGILLTTDPIRLHVQRYCDTVIEFVARICVDELEGEEASKPMRLVWPYLAIALKQCVQILAEHPHLQYSMTFVPFGAPFYTPELESRLFDATIFSATATVFQKLGFRVGNDLYAVNVENIFPDGPYKSLSHLLSLTPPSPRLSRSQSDIDVATSPSPLPEVSSHGSGLTVSHNRGRRVSFGTIKLMSETTTVNNGVVDEYVERMLQTTIDQLAV</sequence>
<dbReference type="OrthoDB" id="5773944at2759"/>
<proteinExistence type="predicted"/>
<feature type="compositionally biased region" description="Polar residues" evidence="1">
    <location>
        <begin position="379"/>
        <end position="388"/>
    </location>
</feature>
<protein>
    <submittedName>
        <fullName evidence="2">Uncharacterized protein</fullName>
    </submittedName>
</protein>
<organism evidence="2 3">
    <name type="scientific">Caenorhabditis auriculariae</name>
    <dbReference type="NCBI Taxonomy" id="2777116"/>
    <lineage>
        <taxon>Eukaryota</taxon>
        <taxon>Metazoa</taxon>
        <taxon>Ecdysozoa</taxon>
        <taxon>Nematoda</taxon>
        <taxon>Chromadorea</taxon>
        <taxon>Rhabditida</taxon>
        <taxon>Rhabditina</taxon>
        <taxon>Rhabditomorpha</taxon>
        <taxon>Rhabditoidea</taxon>
        <taxon>Rhabditidae</taxon>
        <taxon>Peloderinae</taxon>
        <taxon>Caenorhabditis</taxon>
    </lineage>
</organism>
<evidence type="ECO:0000313" key="2">
    <source>
        <dbReference type="EMBL" id="CAD6196808.1"/>
    </source>
</evidence>
<dbReference type="AlphaFoldDB" id="A0A8S1HRJ2"/>
<feature type="region of interest" description="Disordered" evidence="1">
    <location>
        <begin position="354"/>
        <end position="388"/>
    </location>
</feature>
<dbReference type="Proteomes" id="UP000835052">
    <property type="component" value="Unassembled WGS sequence"/>
</dbReference>
<accession>A0A8S1HRJ2</accession>
<reference evidence="2" key="1">
    <citation type="submission" date="2020-10" db="EMBL/GenBank/DDBJ databases">
        <authorList>
            <person name="Kikuchi T."/>
        </authorList>
    </citation>
    <scope>NUCLEOTIDE SEQUENCE</scope>
    <source>
        <strain evidence="2">NKZ352</strain>
    </source>
</reference>
<name>A0A8S1HRJ2_9PELO</name>